<name>A0A839IXI7_9GAMM</name>
<reference evidence="5 6" key="1">
    <citation type="submission" date="2020-08" db="EMBL/GenBank/DDBJ databases">
        <title>Oceanospirillum sp. nov. isolated from marine sediment.</title>
        <authorList>
            <person name="Ji X."/>
        </authorList>
    </citation>
    <scope>NUCLEOTIDE SEQUENCE [LARGE SCALE GENOMIC DNA]</scope>
    <source>
        <strain evidence="5 6">D5</strain>
    </source>
</reference>
<dbReference type="PANTHER" id="PTHR35936:SF25">
    <property type="entry name" value="ABC TRANSPORTER SUBSTRATE-BINDING PROTEIN"/>
    <property type="match status" value="1"/>
</dbReference>
<comment type="similarity">
    <text evidence="1">Belongs to the bacterial solute-binding protein 3 family.</text>
</comment>
<keyword evidence="2 3" id="KW-0732">Signal</keyword>
<evidence type="ECO:0000259" key="4">
    <source>
        <dbReference type="Pfam" id="PF00497"/>
    </source>
</evidence>
<protein>
    <submittedName>
        <fullName evidence="5">Transporter substrate-binding domain-containing protein</fullName>
    </submittedName>
</protein>
<dbReference type="Proteomes" id="UP000565262">
    <property type="component" value="Unassembled WGS sequence"/>
</dbReference>
<dbReference type="RefSeq" id="WP_182811901.1">
    <property type="nucleotide sequence ID" value="NZ_JACJFM010000057.1"/>
</dbReference>
<dbReference type="InterPro" id="IPR001638">
    <property type="entry name" value="Solute-binding_3/MltF_N"/>
</dbReference>
<dbReference type="Gene3D" id="3.40.190.10">
    <property type="entry name" value="Periplasmic binding protein-like II"/>
    <property type="match status" value="2"/>
</dbReference>
<dbReference type="Pfam" id="PF00497">
    <property type="entry name" value="SBP_bac_3"/>
    <property type="match status" value="1"/>
</dbReference>
<evidence type="ECO:0000256" key="2">
    <source>
        <dbReference type="ARBA" id="ARBA00022729"/>
    </source>
</evidence>
<evidence type="ECO:0000256" key="1">
    <source>
        <dbReference type="ARBA" id="ARBA00010333"/>
    </source>
</evidence>
<sequence length="254" mass="28460">MSIRVFVSVMVLIFSSAANSSERQLLLSTGEWPPFISSGMVNSGYVSDIIRQALQSQGYAVVFHFLPWKRAMKSADMLQVDGSFAWYKNAERSQKFHYSAPVLSTSDVFFHRKDFDFEWSTIADLKGLTAVGSFGYQYADEFNKAAETGLFRLIRAKSDAVAMKMVQAGRADIFPINIQAGFALLRHVMTPAEASTMTYHGKTLSAPISSHLIISKDHPDGEQIIADFNRGLKELINNGRYQKMEEDSQKGLYE</sequence>
<proteinExistence type="inferred from homology"/>
<accession>A0A839IXI7</accession>
<keyword evidence="6" id="KW-1185">Reference proteome</keyword>
<evidence type="ECO:0000313" key="5">
    <source>
        <dbReference type="EMBL" id="MBB1489512.1"/>
    </source>
</evidence>
<organism evidence="5 6">
    <name type="scientific">Oceanospirillum sediminis</name>
    <dbReference type="NCBI Taxonomy" id="2760088"/>
    <lineage>
        <taxon>Bacteria</taxon>
        <taxon>Pseudomonadati</taxon>
        <taxon>Pseudomonadota</taxon>
        <taxon>Gammaproteobacteria</taxon>
        <taxon>Oceanospirillales</taxon>
        <taxon>Oceanospirillaceae</taxon>
        <taxon>Oceanospirillum</taxon>
    </lineage>
</organism>
<dbReference type="AlphaFoldDB" id="A0A839IXI7"/>
<comment type="caution">
    <text evidence="5">The sequence shown here is derived from an EMBL/GenBank/DDBJ whole genome shotgun (WGS) entry which is preliminary data.</text>
</comment>
<dbReference type="SUPFAM" id="SSF53850">
    <property type="entry name" value="Periplasmic binding protein-like II"/>
    <property type="match status" value="1"/>
</dbReference>
<evidence type="ECO:0000313" key="6">
    <source>
        <dbReference type="Proteomes" id="UP000565262"/>
    </source>
</evidence>
<feature type="chain" id="PRO_5032320116" evidence="3">
    <location>
        <begin position="21"/>
        <end position="254"/>
    </location>
</feature>
<evidence type="ECO:0000256" key="3">
    <source>
        <dbReference type="SAM" id="SignalP"/>
    </source>
</evidence>
<feature type="signal peptide" evidence="3">
    <location>
        <begin position="1"/>
        <end position="20"/>
    </location>
</feature>
<gene>
    <name evidence="5" type="ORF">H4O21_23150</name>
</gene>
<dbReference type="EMBL" id="JACJFM010000057">
    <property type="protein sequence ID" value="MBB1489512.1"/>
    <property type="molecule type" value="Genomic_DNA"/>
</dbReference>
<feature type="domain" description="Solute-binding protein family 3/N-terminal" evidence="4">
    <location>
        <begin position="30"/>
        <end position="246"/>
    </location>
</feature>
<dbReference type="PANTHER" id="PTHR35936">
    <property type="entry name" value="MEMBRANE-BOUND LYTIC MUREIN TRANSGLYCOSYLASE F"/>
    <property type="match status" value="1"/>
</dbReference>